<feature type="transmembrane region" description="Helical" evidence="9">
    <location>
        <begin position="112"/>
        <end position="132"/>
    </location>
</feature>
<dbReference type="OrthoDB" id="227596at2"/>
<dbReference type="eggNOG" id="COG4585">
    <property type="taxonomic scope" value="Bacteria"/>
</dbReference>
<dbReference type="RefSeq" id="WP_012866969.1">
    <property type="nucleotide sequence ID" value="NC_013521.1"/>
</dbReference>
<accession>D1BHI0</accession>
<evidence type="ECO:0000256" key="3">
    <source>
        <dbReference type="ARBA" id="ARBA00022553"/>
    </source>
</evidence>
<evidence type="ECO:0000256" key="4">
    <source>
        <dbReference type="ARBA" id="ARBA00022679"/>
    </source>
</evidence>
<dbReference type="GO" id="GO:0000155">
    <property type="term" value="F:phosphorelay sensor kinase activity"/>
    <property type="evidence" value="ECO:0007669"/>
    <property type="project" value="InterPro"/>
</dbReference>
<keyword evidence="4" id="KW-0808">Transferase</keyword>
<evidence type="ECO:0000256" key="5">
    <source>
        <dbReference type="ARBA" id="ARBA00022741"/>
    </source>
</evidence>
<evidence type="ECO:0000256" key="1">
    <source>
        <dbReference type="ARBA" id="ARBA00000085"/>
    </source>
</evidence>
<evidence type="ECO:0000256" key="9">
    <source>
        <dbReference type="SAM" id="Phobius"/>
    </source>
</evidence>
<keyword evidence="12" id="KW-1185">Reference proteome</keyword>
<dbReference type="CDD" id="cd16917">
    <property type="entry name" value="HATPase_UhpB-NarQ-NarX-like"/>
    <property type="match status" value="1"/>
</dbReference>
<dbReference type="InterPro" id="IPR036890">
    <property type="entry name" value="HATPase_C_sf"/>
</dbReference>
<dbReference type="PANTHER" id="PTHR24421:SF10">
    <property type="entry name" value="NITRATE_NITRITE SENSOR PROTEIN NARQ"/>
    <property type="match status" value="1"/>
</dbReference>
<feature type="transmembrane region" description="Helical" evidence="9">
    <location>
        <begin position="19"/>
        <end position="36"/>
    </location>
</feature>
<proteinExistence type="predicted"/>
<sequence>MPTPETQSAARLQIRSTRLWEGLLDVVSVIAVVSAVGQTEPVPPAGLALLAVAALSLVARRRAPRPAWMVSAVAATAAGFAWPGSMWLTLAFWVITQVCLFSVALRDDRQVAAWAAGTLAVALVAQSTIAQSNSVVDLLSFALITWTAAVLGAGLAVRAQREHIAALEAKNRAEAADREREVGQRLTQERLRIAQDLHDAVAHTVAVIALHAGAAEQNLRTSPDDSAASLGAIRSAARTVVGEMQQIVQLLRDEGEPREARGRTVPGLAAVPDLLRSVRASGVQVSYTERVGTGEHDGAAQHNSSVELPQVVDVTVFRVLQEGLTNAVRYGDGRVEASVVRDDQSVTVRVVNQHGSSPDEPGRAGFGLVGMHERVSAAGGHLSVGDTEQGFEVVADLPIESARPSA</sequence>
<feature type="transmembrane region" description="Helical" evidence="9">
    <location>
        <begin position="42"/>
        <end position="59"/>
    </location>
</feature>
<organism evidence="11 12">
    <name type="scientific">Sanguibacter keddieii (strain ATCC 51767 / DSM 10542 / NCFB 3025 / ST-74)</name>
    <dbReference type="NCBI Taxonomy" id="446469"/>
    <lineage>
        <taxon>Bacteria</taxon>
        <taxon>Bacillati</taxon>
        <taxon>Actinomycetota</taxon>
        <taxon>Actinomycetes</taxon>
        <taxon>Micrococcales</taxon>
        <taxon>Sanguibacteraceae</taxon>
        <taxon>Sanguibacter</taxon>
    </lineage>
</organism>
<dbReference type="STRING" id="446469.Sked_19750"/>
<keyword evidence="8" id="KW-0902">Two-component regulatory system</keyword>
<dbReference type="GO" id="GO:0005524">
    <property type="term" value="F:ATP binding"/>
    <property type="evidence" value="ECO:0007669"/>
    <property type="project" value="UniProtKB-KW"/>
</dbReference>
<dbReference type="Proteomes" id="UP000000322">
    <property type="component" value="Chromosome"/>
</dbReference>
<dbReference type="PANTHER" id="PTHR24421">
    <property type="entry name" value="NITRATE/NITRITE SENSOR PROTEIN NARX-RELATED"/>
    <property type="match status" value="1"/>
</dbReference>
<dbReference type="GO" id="GO:0016020">
    <property type="term" value="C:membrane"/>
    <property type="evidence" value="ECO:0007669"/>
    <property type="project" value="InterPro"/>
</dbReference>
<evidence type="ECO:0000256" key="2">
    <source>
        <dbReference type="ARBA" id="ARBA00012438"/>
    </source>
</evidence>
<dbReference type="Gene3D" id="1.20.5.1930">
    <property type="match status" value="1"/>
</dbReference>
<dbReference type="EMBL" id="CP001819">
    <property type="protein sequence ID" value="ACZ21900.1"/>
    <property type="molecule type" value="Genomic_DNA"/>
</dbReference>
<dbReference type="EC" id="2.7.13.3" evidence="2"/>
<dbReference type="InterPro" id="IPR050482">
    <property type="entry name" value="Sensor_HK_TwoCompSys"/>
</dbReference>
<name>D1BHI0_SANKS</name>
<protein>
    <recommendedName>
        <fullName evidence="2">histidine kinase</fullName>
        <ecNumber evidence="2">2.7.13.3</ecNumber>
    </recommendedName>
</protein>
<keyword evidence="9" id="KW-1133">Transmembrane helix</keyword>
<dbReference type="AlphaFoldDB" id="D1BHI0"/>
<feature type="domain" description="Signal transduction histidine kinase subgroup 3 dimerisation and phosphoacceptor" evidence="10">
    <location>
        <begin position="189"/>
        <end position="254"/>
    </location>
</feature>
<keyword evidence="3" id="KW-0597">Phosphoprotein</keyword>
<dbReference type="Gene3D" id="3.30.565.10">
    <property type="entry name" value="Histidine kinase-like ATPase, C-terminal domain"/>
    <property type="match status" value="1"/>
</dbReference>
<evidence type="ECO:0000259" key="10">
    <source>
        <dbReference type="Pfam" id="PF07730"/>
    </source>
</evidence>
<dbReference type="KEGG" id="ske:Sked_19750"/>
<evidence type="ECO:0000313" key="11">
    <source>
        <dbReference type="EMBL" id="ACZ21900.1"/>
    </source>
</evidence>
<feature type="transmembrane region" description="Helical" evidence="9">
    <location>
        <begin position="88"/>
        <end position="105"/>
    </location>
</feature>
<dbReference type="GO" id="GO:0046983">
    <property type="term" value="F:protein dimerization activity"/>
    <property type="evidence" value="ECO:0007669"/>
    <property type="project" value="InterPro"/>
</dbReference>
<comment type="catalytic activity">
    <reaction evidence="1">
        <text>ATP + protein L-histidine = ADP + protein N-phospho-L-histidine.</text>
        <dbReference type="EC" id="2.7.13.3"/>
    </reaction>
</comment>
<keyword evidence="9" id="KW-0812">Transmembrane</keyword>
<evidence type="ECO:0000256" key="7">
    <source>
        <dbReference type="ARBA" id="ARBA00022840"/>
    </source>
</evidence>
<evidence type="ECO:0000256" key="6">
    <source>
        <dbReference type="ARBA" id="ARBA00022777"/>
    </source>
</evidence>
<feature type="transmembrane region" description="Helical" evidence="9">
    <location>
        <begin position="66"/>
        <end position="82"/>
    </location>
</feature>
<reference evidence="11 12" key="1">
    <citation type="journal article" date="2009" name="Stand. Genomic Sci.">
        <title>Complete genome sequence of Sanguibacter keddieii type strain (ST-74).</title>
        <authorList>
            <person name="Ivanova N."/>
            <person name="Sikorski J."/>
            <person name="Sims D."/>
            <person name="Brettin T."/>
            <person name="Detter J.C."/>
            <person name="Han C."/>
            <person name="Lapidus A."/>
            <person name="Copeland A."/>
            <person name="Glavina Del Rio T."/>
            <person name="Nolan M."/>
            <person name="Chen F."/>
            <person name="Lucas S."/>
            <person name="Tice H."/>
            <person name="Cheng J.F."/>
            <person name="Bruce D."/>
            <person name="Goodwin L."/>
            <person name="Pitluck S."/>
            <person name="Pati A."/>
            <person name="Mavromatis K."/>
            <person name="Chen A."/>
            <person name="Palaniappan K."/>
            <person name="D'haeseleer P."/>
            <person name="Chain P."/>
            <person name="Bristow J."/>
            <person name="Eisen J.A."/>
            <person name="Markowitz V."/>
            <person name="Hugenholtz P."/>
            <person name="Goker M."/>
            <person name="Pukall R."/>
            <person name="Klenk H.P."/>
            <person name="Kyrpides N.C."/>
        </authorList>
    </citation>
    <scope>NUCLEOTIDE SEQUENCE [LARGE SCALE GENOMIC DNA]</scope>
    <source>
        <strain evidence="12">ATCC 51767 / DSM 10542 / NCFB 3025 / ST-74</strain>
    </source>
</reference>
<evidence type="ECO:0000313" key="12">
    <source>
        <dbReference type="Proteomes" id="UP000000322"/>
    </source>
</evidence>
<dbReference type="SUPFAM" id="SSF55874">
    <property type="entry name" value="ATPase domain of HSP90 chaperone/DNA topoisomerase II/histidine kinase"/>
    <property type="match status" value="1"/>
</dbReference>
<dbReference type="InterPro" id="IPR011712">
    <property type="entry name" value="Sig_transdc_His_kin_sub3_dim/P"/>
</dbReference>
<evidence type="ECO:0000256" key="8">
    <source>
        <dbReference type="ARBA" id="ARBA00023012"/>
    </source>
</evidence>
<dbReference type="HOGENOM" id="CLU_000445_20_1_11"/>
<gene>
    <name evidence="11" type="ordered locus">Sked_19750</name>
</gene>
<keyword evidence="9" id="KW-0472">Membrane</keyword>
<keyword evidence="6 11" id="KW-0418">Kinase</keyword>
<dbReference type="Pfam" id="PF07730">
    <property type="entry name" value="HisKA_3"/>
    <property type="match status" value="1"/>
</dbReference>
<keyword evidence="7" id="KW-0067">ATP-binding</keyword>
<keyword evidence="5" id="KW-0547">Nucleotide-binding</keyword>
<feature type="transmembrane region" description="Helical" evidence="9">
    <location>
        <begin position="138"/>
        <end position="157"/>
    </location>
</feature>